<dbReference type="EMBL" id="MU128940">
    <property type="protein sequence ID" value="KAF9516312.1"/>
    <property type="molecule type" value="Genomic_DNA"/>
</dbReference>
<organism evidence="1 2">
    <name type="scientific">Hydnum rufescens UP504</name>
    <dbReference type="NCBI Taxonomy" id="1448309"/>
    <lineage>
        <taxon>Eukaryota</taxon>
        <taxon>Fungi</taxon>
        <taxon>Dikarya</taxon>
        <taxon>Basidiomycota</taxon>
        <taxon>Agaricomycotina</taxon>
        <taxon>Agaricomycetes</taxon>
        <taxon>Cantharellales</taxon>
        <taxon>Hydnaceae</taxon>
        <taxon>Hydnum</taxon>
    </lineage>
</organism>
<accession>A0A9P6B2Q4</accession>
<reference evidence="1" key="1">
    <citation type="journal article" date="2020" name="Nat. Commun.">
        <title>Large-scale genome sequencing of mycorrhizal fungi provides insights into the early evolution of symbiotic traits.</title>
        <authorList>
            <person name="Miyauchi S."/>
            <person name="Kiss E."/>
            <person name="Kuo A."/>
            <person name="Drula E."/>
            <person name="Kohler A."/>
            <person name="Sanchez-Garcia M."/>
            <person name="Morin E."/>
            <person name="Andreopoulos B."/>
            <person name="Barry K.W."/>
            <person name="Bonito G."/>
            <person name="Buee M."/>
            <person name="Carver A."/>
            <person name="Chen C."/>
            <person name="Cichocki N."/>
            <person name="Clum A."/>
            <person name="Culley D."/>
            <person name="Crous P.W."/>
            <person name="Fauchery L."/>
            <person name="Girlanda M."/>
            <person name="Hayes R.D."/>
            <person name="Keri Z."/>
            <person name="LaButti K."/>
            <person name="Lipzen A."/>
            <person name="Lombard V."/>
            <person name="Magnuson J."/>
            <person name="Maillard F."/>
            <person name="Murat C."/>
            <person name="Nolan M."/>
            <person name="Ohm R.A."/>
            <person name="Pangilinan J."/>
            <person name="Pereira M.F."/>
            <person name="Perotto S."/>
            <person name="Peter M."/>
            <person name="Pfister S."/>
            <person name="Riley R."/>
            <person name="Sitrit Y."/>
            <person name="Stielow J.B."/>
            <person name="Szollosi G."/>
            <person name="Zifcakova L."/>
            <person name="Stursova M."/>
            <person name="Spatafora J.W."/>
            <person name="Tedersoo L."/>
            <person name="Vaario L.M."/>
            <person name="Yamada A."/>
            <person name="Yan M."/>
            <person name="Wang P."/>
            <person name="Xu J."/>
            <person name="Bruns T."/>
            <person name="Baldrian P."/>
            <person name="Vilgalys R."/>
            <person name="Dunand C."/>
            <person name="Henrissat B."/>
            <person name="Grigoriev I.V."/>
            <person name="Hibbett D."/>
            <person name="Nagy L.G."/>
            <person name="Martin F.M."/>
        </authorList>
    </citation>
    <scope>NUCLEOTIDE SEQUENCE</scope>
    <source>
        <strain evidence="1">UP504</strain>
    </source>
</reference>
<comment type="caution">
    <text evidence="1">The sequence shown here is derived from an EMBL/GenBank/DDBJ whole genome shotgun (WGS) entry which is preliminary data.</text>
</comment>
<evidence type="ECO:0000313" key="1">
    <source>
        <dbReference type="EMBL" id="KAF9516312.1"/>
    </source>
</evidence>
<name>A0A9P6B2Q4_9AGAM</name>
<protein>
    <submittedName>
        <fullName evidence="1">Uncharacterized protein</fullName>
    </submittedName>
</protein>
<dbReference type="Proteomes" id="UP000886523">
    <property type="component" value="Unassembled WGS sequence"/>
</dbReference>
<keyword evidence="2" id="KW-1185">Reference proteome</keyword>
<proteinExistence type="predicted"/>
<dbReference type="AlphaFoldDB" id="A0A9P6B2Q4"/>
<sequence>MTAYFIVLRARASITEAHAPLYGRWLRLSKRAESHLASIRWAPKCLSAMNPAGLMAMGRIPATSVQVVIRTASGMSKWLETIPNSTSNPLHPAIIADCAKEQLTLSQASRLTSTTINTVSVSLPTSYVPSQRYHQLFGSSDVSSFAMHTRRSSGMMTCLWDHR</sequence>
<gene>
    <name evidence="1" type="ORF">BS47DRAFT_1390777</name>
</gene>
<evidence type="ECO:0000313" key="2">
    <source>
        <dbReference type="Proteomes" id="UP000886523"/>
    </source>
</evidence>